<reference evidence="4" key="1">
    <citation type="journal article" date="2023" name="G3 (Bethesda)">
        <title>A reference genome for the long-term kleptoplast-retaining sea slug Elysia crispata morphotype clarki.</title>
        <authorList>
            <person name="Eastman K.E."/>
            <person name="Pendleton A.L."/>
            <person name="Shaikh M.A."/>
            <person name="Suttiyut T."/>
            <person name="Ogas R."/>
            <person name="Tomko P."/>
            <person name="Gavelis G."/>
            <person name="Widhalm J.R."/>
            <person name="Wisecaver J.H."/>
        </authorList>
    </citation>
    <scope>NUCLEOTIDE SEQUENCE</scope>
    <source>
        <strain evidence="4">ECLA1</strain>
    </source>
</reference>
<feature type="compositionally biased region" description="Polar residues" evidence="2">
    <location>
        <begin position="16"/>
        <end position="30"/>
    </location>
</feature>
<feature type="region of interest" description="Disordered" evidence="2">
    <location>
        <begin position="964"/>
        <end position="987"/>
    </location>
</feature>
<dbReference type="AlphaFoldDB" id="A0AAE0Y601"/>
<dbReference type="PANTHER" id="PTHR21074:SF0">
    <property type="entry name" value="IQ AND UBIQUITIN-LIKE DOMAIN-CONTAINING PROTEIN"/>
    <property type="match status" value="1"/>
</dbReference>
<feature type="domain" description="Ubiquitin-like" evidence="3">
    <location>
        <begin position="324"/>
        <end position="400"/>
    </location>
</feature>
<keyword evidence="5" id="KW-1185">Reference proteome</keyword>
<dbReference type="Gene3D" id="3.10.20.90">
    <property type="entry name" value="Phosphatidylinositol 3-kinase Catalytic Subunit, Chain A, domain 1"/>
    <property type="match status" value="1"/>
</dbReference>
<proteinExistence type="predicted"/>
<dbReference type="InterPro" id="IPR029071">
    <property type="entry name" value="Ubiquitin-like_domsf"/>
</dbReference>
<dbReference type="CDD" id="cd17061">
    <property type="entry name" value="Ubl_IQUB"/>
    <property type="match status" value="1"/>
</dbReference>
<gene>
    <name evidence="4" type="ORF">RRG08_000036</name>
</gene>
<dbReference type="GO" id="GO:0001669">
    <property type="term" value="C:acrosomal vesicle"/>
    <property type="evidence" value="ECO:0007669"/>
    <property type="project" value="TreeGrafter"/>
</dbReference>
<accession>A0AAE0Y601</accession>
<evidence type="ECO:0000259" key="3">
    <source>
        <dbReference type="PROSITE" id="PS50053"/>
    </source>
</evidence>
<dbReference type="PANTHER" id="PTHR21074">
    <property type="entry name" value="IQ AND UBIQUITIN-LIKE DOMAIN-CONTAINING PROTEIN"/>
    <property type="match status" value="1"/>
</dbReference>
<dbReference type="InterPro" id="IPR000626">
    <property type="entry name" value="Ubiquitin-like_dom"/>
</dbReference>
<dbReference type="InterPro" id="IPR037695">
    <property type="entry name" value="IQUB"/>
</dbReference>
<dbReference type="PROSITE" id="PS50053">
    <property type="entry name" value="UBIQUITIN_2"/>
    <property type="match status" value="1"/>
</dbReference>
<dbReference type="EMBL" id="JAWDGP010006861">
    <property type="protein sequence ID" value="KAK3734124.1"/>
    <property type="molecule type" value="Genomic_DNA"/>
</dbReference>
<evidence type="ECO:0000256" key="2">
    <source>
        <dbReference type="SAM" id="MobiDB-lite"/>
    </source>
</evidence>
<feature type="compositionally biased region" description="Acidic residues" evidence="2">
    <location>
        <begin position="1"/>
        <end position="15"/>
    </location>
</feature>
<dbReference type="SMART" id="SM00213">
    <property type="entry name" value="UBQ"/>
    <property type="match status" value="1"/>
</dbReference>
<dbReference type="GO" id="GO:0031514">
    <property type="term" value="C:motile cilium"/>
    <property type="evidence" value="ECO:0007669"/>
    <property type="project" value="TreeGrafter"/>
</dbReference>
<feature type="compositionally biased region" description="Basic and acidic residues" evidence="2">
    <location>
        <begin position="53"/>
        <end position="71"/>
    </location>
</feature>
<evidence type="ECO:0000256" key="1">
    <source>
        <dbReference type="SAM" id="Coils"/>
    </source>
</evidence>
<protein>
    <recommendedName>
        <fullName evidence="3">Ubiquitin-like domain-containing protein</fullName>
    </recommendedName>
</protein>
<evidence type="ECO:0000313" key="5">
    <source>
        <dbReference type="Proteomes" id="UP001283361"/>
    </source>
</evidence>
<dbReference type="SUPFAM" id="SSF54236">
    <property type="entry name" value="Ubiquitin-like"/>
    <property type="match status" value="1"/>
</dbReference>
<keyword evidence="1" id="KW-0175">Coiled coil</keyword>
<feature type="compositionally biased region" description="Acidic residues" evidence="2">
    <location>
        <begin position="185"/>
        <end position="209"/>
    </location>
</feature>
<dbReference type="Pfam" id="PF00240">
    <property type="entry name" value="ubiquitin"/>
    <property type="match status" value="1"/>
</dbReference>
<feature type="compositionally biased region" description="Basic and acidic residues" evidence="2">
    <location>
        <begin position="236"/>
        <end position="248"/>
    </location>
</feature>
<feature type="region of interest" description="Disordered" evidence="2">
    <location>
        <begin position="1"/>
        <end position="297"/>
    </location>
</feature>
<dbReference type="Pfam" id="PF25805">
    <property type="entry name" value="IQUB"/>
    <property type="match status" value="1"/>
</dbReference>
<dbReference type="InterPro" id="IPR057887">
    <property type="entry name" value="IQUB_helical"/>
</dbReference>
<name>A0AAE0Y601_9GAST</name>
<feature type="compositionally biased region" description="Low complexity" evidence="2">
    <location>
        <begin position="109"/>
        <end position="139"/>
    </location>
</feature>
<sequence length="987" mass="111818">MADQEVEPATIDEDSSGAQEQAQELETSQVTEDQTQRTEAEAAETEVANIEPAQEKSQEIESKEEEQKTDPIQDENQNNNAETAEEEQAETQNEAKVKAEVVGEEQEATTDTVETAAAEPDTTTETPAAATDEPEAVAQEVADEPEAVAQEAANEPEGVAQEAAGEKTMAISNDNDIVQEKKEEPEVDEPSQDPVTEDAPAETEKEDTEEVKVEESNEKQETVGESQEPATEEQESSPKEGNAEKHEEDVPEDEAKAEEEREQSPDAKQGPGGDEGTAKDVKSQPDTNVNVKDEGNVKTSEVPATATAFQTLDARQAVNLEATATVKLMLMPSGRVVTIACTLGKTLESLKTHFASELKMTSSLIMMTFDGKGMSDSTTLADLGVGPNGTVQLELQSADPINNPLKPYRPRQEYHMPDVITVRVVTENCESRDVVVEIERSRTKKPFLGGFRNKNTGVEFHNASAQTLQKPRPLPTAERFCRDTQTCEQKNTRQQTTNTTSTQMTGVGVYISLVEDKLITPGKYFSADDYWALILSKVLILQKYYRRWLAKRYVKKLREDKAKRLEWERQEELRKKKEKESRLRREYARRINPKTKADFDMLLHCLEKWRQEEMERINTTLEGAERKAAMCMLLEQETELLSAIERHKNEANLDNRDKRIMQFLEKAASPKKWQGHDGKLTYMDTPYTIRAKELRDIYNSINMKYLTQDERLDVLLTLKHTVKEHDCKLTQEIIELIDREADLLMRGVKEGNLTGLRKRISTLFLQYIKTPTFNPEAAKLLKVPQDPSTLRKNINYCHSCGNYLPSTEFFITSNSRTAGRCRNCVKVENDGRQREDHSYYRIILKALRKSEEAMQDGSSICYLLQENDLRYLVENIWSNQSMLSAWDDLYDLVLVRWDKHQEWSPWNCILLTHDEAEAHKKLFSLEEGYGHVFIHKVTQKHNFARNYFSRLPGMAEALRQKVGSRELPSATNGPSVAGHSVPKAQKV</sequence>
<dbReference type="GO" id="GO:0030317">
    <property type="term" value="P:flagellated sperm motility"/>
    <property type="evidence" value="ECO:0007669"/>
    <property type="project" value="TreeGrafter"/>
</dbReference>
<comment type="caution">
    <text evidence="4">The sequence shown here is derived from an EMBL/GenBank/DDBJ whole genome shotgun (WGS) entry which is preliminary data.</text>
</comment>
<dbReference type="Proteomes" id="UP001283361">
    <property type="component" value="Unassembled WGS sequence"/>
</dbReference>
<feature type="compositionally biased region" description="Basic and acidic residues" evidence="2">
    <location>
        <begin position="210"/>
        <end position="222"/>
    </location>
</feature>
<organism evidence="4 5">
    <name type="scientific">Elysia crispata</name>
    <name type="common">lettuce slug</name>
    <dbReference type="NCBI Taxonomy" id="231223"/>
    <lineage>
        <taxon>Eukaryota</taxon>
        <taxon>Metazoa</taxon>
        <taxon>Spiralia</taxon>
        <taxon>Lophotrochozoa</taxon>
        <taxon>Mollusca</taxon>
        <taxon>Gastropoda</taxon>
        <taxon>Heterobranchia</taxon>
        <taxon>Euthyneura</taxon>
        <taxon>Panpulmonata</taxon>
        <taxon>Sacoglossa</taxon>
        <taxon>Placobranchoidea</taxon>
        <taxon>Plakobranchidae</taxon>
        <taxon>Elysia</taxon>
    </lineage>
</organism>
<feature type="coiled-coil region" evidence="1">
    <location>
        <begin position="562"/>
        <end position="590"/>
    </location>
</feature>
<dbReference type="GO" id="GO:0060271">
    <property type="term" value="P:cilium assembly"/>
    <property type="evidence" value="ECO:0007669"/>
    <property type="project" value="TreeGrafter"/>
</dbReference>
<evidence type="ECO:0000313" key="4">
    <source>
        <dbReference type="EMBL" id="KAK3734124.1"/>
    </source>
</evidence>